<proteinExistence type="predicted"/>
<sequence length="165" mass="18021">MGLLDTITNIASAVVNTPNVTGNNIVLKIGGVAVGMAQNVTITTENDMQRLYGVGDLEAQDMVPGNIKYTFSGEILLVSNKALDQITVKKESAMPGYPKTATSLVPITGSQWITDGFFDIEVLDKLRKETIGYYAHCQFERYSLRIGKHAIVVSEFSIAGMQRFL</sequence>
<comment type="caution">
    <text evidence="1">The sequence shown here is derived from an EMBL/GenBank/DDBJ whole genome shotgun (WGS) entry which is preliminary data.</text>
</comment>
<dbReference type="EMBL" id="SRSD01000010">
    <property type="protein sequence ID" value="KAA0888773.1"/>
    <property type="molecule type" value="Genomic_DNA"/>
</dbReference>
<evidence type="ECO:0000313" key="1">
    <source>
        <dbReference type="EMBL" id="KAA0888773.1"/>
    </source>
</evidence>
<gene>
    <name evidence="1" type="ORF">ET418_15445</name>
</gene>
<name>A0A5A9X7Z1_9BACT</name>
<dbReference type="Pfam" id="PF26461">
    <property type="entry name" value="Phi812_tail_tube"/>
    <property type="match status" value="2"/>
</dbReference>
<evidence type="ECO:0000313" key="2">
    <source>
        <dbReference type="Proteomes" id="UP000324298"/>
    </source>
</evidence>
<protein>
    <submittedName>
        <fullName evidence="1">Uncharacterized protein</fullName>
    </submittedName>
</protein>
<organism evidence="1 2">
    <name type="scientific">Oryzomonas rubra</name>
    <dbReference type="NCBI Taxonomy" id="2509454"/>
    <lineage>
        <taxon>Bacteria</taxon>
        <taxon>Pseudomonadati</taxon>
        <taxon>Thermodesulfobacteriota</taxon>
        <taxon>Desulfuromonadia</taxon>
        <taxon>Geobacterales</taxon>
        <taxon>Geobacteraceae</taxon>
        <taxon>Oryzomonas</taxon>
    </lineage>
</organism>
<keyword evidence="2" id="KW-1185">Reference proteome</keyword>
<dbReference type="InterPro" id="IPR058640">
    <property type="entry name" value="Phi812_tail_tube"/>
</dbReference>
<accession>A0A5A9X7Z1</accession>
<dbReference type="AlphaFoldDB" id="A0A5A9X7Z1"/>
<dbReference type="RefSeq" id="WP_149309105.1">
    <property type="nucleotide sequence ID" value="NZ_SRSD01000010.1"/>
</dbReference>
<dbReference type="Proteomes" id="UP000324298">
    <property type="component" value="Unassembled WGS sequence"/>
</dbReference>
<reference evidence="1 2" key="1">
    <citation type="submission" date="2019-04" db="EMBL/GenBank/DDBJ databases">
        <title>Geobacter ruber sp. nov., ferric-reducing bacteria isolated from paddy soil.</title>
        <authorList>
            <person name="Xu Z."/>
            <person name="Masuda Y."/>
            <person name="Itoh H."/>
            <person name="Senoo K."/>
        </authorList>
    </citation>
    <scope>NUCLEOTIDE SEQUENCE [LARGE SCALE GENOMIC DNA]</scope>
    <source>
        <strain evidence="1 2">Red88</strain>
    </source>
</reference>
<dbReference type="OrthoDB" id="3035442at2"/>